<dbReference type="NCBIfam" id="TIGR00567">
    <property type="entry name" value="3mg"/>
    <property type="match status" value="1"/>
</dbReference>
<proteinExistence type="inferred from homology"/>
<dbReference type="RefSeq" id="WP_157927115.1">
    <property type="nucleotide sequence ID" value="NZ_LT841358.1"/>
</dbReference>
<keyword evidence="3 5" id="KW-0378">Hydrolase</keyword>
<dbReference type="Proteomes" id="UP000230607">
    <property type="component" value="Chromosome 1"/>
</dbReference>
<evidence type="ECO:0000256" key="3">
    <source>
        <dbReference type="ARBA" id="ARBA00022801"/>
    </source>
</evidence>
<dbReference type="OrthoDB" id="31217at2157"/>
<dbReference type="EC" id="3.2.2.-" evidence="5"/>
<dbReference type="CDD" id="cd00540">
    <property type="entry name" value="AAG"/>
    <property type="match status" value="1"/>
</dbReference>
<dbReference type="Pfam" id="PF02245">
    <property type="entry name" value="Pur_DNA_glyco"/>
    <property type="match status" value="1"/>
</dbReference>
<dbReference type="SUPFAM" id="SSF50486">
    <property type="entry name" value="FMT C-terminal domain-like"/>
    <property type="match status" value="1"/>
</dbReference>
<dbReference type="NCBIfam" id="NF002003">
    <property type="entry name" value="PRK00802.1-3"/>
    <property type="match status" value="1"/>
</dbReference>
<protein>
    <recommendedName>
        <fullName evidence="5">Putative 3-methyladenine DNA glycosylase</fullName>
        <ecNumber evidence="5">3.2.2.-</ecNumber>
    </recommendedName>
</protein>
<evidence type="ECO:0000313" key="6">
    <source>
        <dbReference type="EMBL" id="SMH71086.1"/>
    </source>
</evidence>
<dbReference type="FunFam" id="3.10.300.10:FF:000001">
    <property type="entry name" value="Putative 3-methyladenine DNA glycosylase"/>
    <property type="match status" value="1"/>
</dbReference>
<evidence type="ECO:0000256" key="1">
    <source>
        <dbReference type="ARBA" id="ARBA00009232"/>
    </source>
</evidence>
<dbReference type="AlphaFoldDB" id="A0A2H1FE79"/>
<reference evidence="7" key="1">
    <citation type="submission" date="2017-03" db="EMBL/GenBank/DDBJ databases">
        <authorList>
            <person name="Herbold C."/>
        </authorList>
    </citation>
    <scope>NUCLEOTIDE SEQUENCE [LARGE SCALE GENOMIC DNA]</scope>
</reference>
<organism evidence="6 7">
    <name type="scientific">Candidatus Nitrosotalea okcheonensis</name>
    <dbReference type="NCBI Taxonomy" id="1903276"/>
    <lineage>
        <taxon>Archaea</taxon>
        <taxon>Nitrososphaerota</taxon>
        <taxon>Nitrososphaeria</taxon>
        <taxon>Nitrosotaleales</taxon>
        <taxon>Nitrosotaleaceae</taxon>
        <taxon>Nitrosotalea</taxon>
    </lineage>
</organism>
<dbReference type="GO" id="GO:0003905">
    <property type="term" value="F:alkylbase DNA N-glycosylase activity"/>
    <property type="evidence" value="ECO:0007669"/>
    <property type="project" value="InterPro"/>
</dbReference>
<keyword evidence="2 5" id="KW-0227">DNA damage</keyword>
<keyword evidence="4 5" id="KW-0234">DNA repair</keyword>
<dbReference type="GO" id="GO:0006284">
    <property type="term" value="P:base-excision repair"/>
    <property type="evidence" value="ECO:0007669"/>
    <property type="project" value="InterPro"/>
</dbReference>
<evidence type="ECO:0000256" key="2">
    <source>
        <dbReference type="ARBA" id="ARBA00022763"/>
    </source>
</evidence>
<dbReference type="Gene3D" id="3.10.300.10">
    <property type="entry name" value="Methylpurine-DNA glycosylase (MPG)"/>
    <property type="match status" value="1"/>
</dbReference>
<dbReference type="InterPro" id="IPR003180">
    <property type="entry name" value="MPG"/>
</dbReference>
<dbReference type="InterPro" id="IPR036995">
    <property type="entry name" value="MPG_sf"/>
</dbReference>
<dbReference type="GO" id="GO:0003677">
    <property type="term" value="F:DNA binding"/>
    <property type="evidence" value="ECO:0007669"/>
    <property type="project" value="InterPro"/>
</dbReference>
<dbReference type="HAMAP" id="MF_00527">
    <property type="entry name" value="3MGH"/>
    <property type="match status" value="1"/>
</dbReference>
<evidence type="ECO:0000256" key="5">
    <source>
        <dbReference type="HAMAP-Rule" id="MF_00527"/>
    </source>
</evidence>
<dbReference type="InterPro" id="IPR011034">
    <property type="entry name" value="Formyl_transferase-like_C_sf"/>
</dbReference>
<dbReference type="EMBL" id="LT841358">
    <property type="protein sequence ID" value="SMH71086.1"/>
    <property type="molecule type" value="Genomic_DNA"/>
</dbReference>
<name>A0A2H1FE79_9ARCH</name>
<comment type="similarity">
    <text evidence="1 5">Belongs to the DNA glycosylase MPG family.</text>
</comment>
<dbReference type="PANTHER" id="PTHR10429:SF0">
    <property type="entry name" value="DNA-3-METHYLADENINE GLYCOSYLASE"/>
    <property type="match status" value="1"/>
</dbReference>
<keyword evidence="7" id="KW-1185">Reference proteome</keyword>
<accession>A0A2H1FE79</accession>
<dbReference type="PANTHER" id="PTHR10429">
    <property type="entry name" value="DNA-3-METHYLADENINE GLYCOSYLASE"/>
    <property type="match status" value="1"/>
</dbReference>
<evidence type="ECO:0000313" key="7">
    <source>
        <dbReference type="Proteomes" id="UP000230607"/>
    </source>
</evidence>
<evidence type="ECO:0000256" key="4">
    <source>
        <dbReference type="ARBA" id="ARBA00023204"/>
    </source>
</evidence>
<gene>
    <name evidence="6" type="ORF">NCS_10893</name>
</gene>
<sequence>MKVLPRSFYDQDTVDVAQALIGKILVRKINGNIMSGVIVETEAYRYKDDPASHAYGGMTRRNQAMFGPVGRAYVYFTYGMHYCVNAVAKSQDYDAGAVLIRSIVPRQGIDFMLIRRNVCDMSNLTNGPAKLTQALMITKKEYCEDLTKKSSLYITDGFEMKKSEILIGPRIGIKKAIDKMWNFQATKNVFEEN</sequence>
<keyword evidence="6" id="KW-0326">Glycosidase</keyword>